<feature type="region of interest" description="Disordered" evidence="1">
    <location>
        <begin position="400"/>
        <end position="423"/>
    </location>
</feature>
<reference evidence="2 3" key="1">
    <citation type="journal article" date="2011" name="J. Gen. Appl. Microbiol.">
        <title>Draft genome sequencing of the enigmatic yeast Saitoella complicata.</title>
        <authorList>
            <person name="Nishida H."/>
            <person name="Hamamoto M."/>
            <person name="Sugiyama J."/>
        </authorList>
    </citation>
    <scope>NUCLEOTIDE SEQUENCE [LARGE SCALE GENOMIC DNA]</scope>
    <source>
        <strain evidence="2 3">NRRL Y-17804</strain>
    </source>
</reference>
<evidence type="ECO:0000313" key="2">
    <source>
        <dbReference type="EMBL" id="GAO48469.1"/>
    </source>
</evidence>
<sequence>MNTRDECYPIEFSTPLLSLKDTSQALRLDFGVRWRVKYPDEETRKGWKEAEVLAAQCIELRIQLGWRGVNITESLVDKFGLVIAKAKIWHQINLHAEYDLHGKDHAHPFRLRRAPSAPQPTIPEDLPMAQFTALNLELDFTIYYSRIVPQATTPSIAAMVPLVDAALRSLIADKLAKRAPMVFARGCLKRVANHSQHFEELGRTLCKFAARTDDMDMKKAFETLAIDTDLDEPWKRLQLPLWKYTTHRLYITPVKRDLHEITLETHDEEVSSDEMEADDVFMDDSNSEYPDSEDDDEFPFSELDTPQTAYVPTPSQSVSAPATQFPLPDSQPIVNLDDDEFFVFSDDEDALHGPFSQPLKKRPKLSPSSKVYEGTQALIQRQPLNELKNTTFDEAIDEAEFPFSDAEMDEIQDEDDIMSELNE</sequence>
<dbReference type="Proteomes" id="UP000033140">
    <property type="component" value="Unassembled WGS sequence"/>
</dbReference>
<accession>A0A0E9NF57</accession>
<dbReference type="AlphaFoldDB" id="A0A0E9NF57"/>
<comment type="caution">
    <text evidence="2">The sequence shown here is derived from an EMBL/GenBank/DDBJ whole genome shotgun (WGS) entry which is preliminary data.</text>
</comment>
<evidence type="ECO:0000313" key="3">
    <source>
        <dbReference type="Proteomes" id="UP000033140"/>
    </source>
</evidence>
<organism evidence="2 3">
    <name type="scientific">Saitoella complicata (strain BCRC 22490 / CBS 7301 / JCM 7358 / NBRC 10748 / NRRL Y-17804)</name>
    <dbReference type="NCBI Taxonomy" id="698492"/>
    <lineage>
        <taxon>Eukaryota</taxon>
        <taxon>Fungi</taxon>
        <taxon>Dikarya</taxon>
        <taxon>Ascomycota</taxon>
        <taxon>Taphrinomycotina</taxon>
        <taxon>Taphrinomycotina incertae sedis</taxon>
        <taxon>Saitoella</taxon>
    </lineage>
</organism>
<gene>
    <name evidence="2" type="ORF">G7K_2642-t1</name>
</gene>
<reference evidence="2 3" key="2">
    <citation type="journal article" date="2014" name="J. Gen. Appl. Microbiol.">
        <title>The early diverging ascomycetous budding yeast Saitoella complicata has three histone deacetylases belonging to the Clr6, Hos2, and Rpd3 lineages.</title>
        <authorList>
            <person name="Nishida H."/>
            <person name="Matsumoto T."/>
            <person name="Kondo S."/>
            <person name="Hamamoto M."/>
            <person name="Yoshikawa H."/>
        </authorList>
    </citation>
    <scope>NUCLEOTIDE SEQUENCE [LARGE SCALE GENOMIC DNA]</scope>
    <source>
        <strain evidence="2 3">NRRL Y-17804</strain>
    </source>
</reference>
<protein>
    <submittedName>
        <fullName evidence="2">Uncharacterized protein</fullName>
    </submittedName>
</protein>
<proteinExistence type="predicted"/>
<reference evidence="2 3" key="3">
    <citation type="journal article" date="2015" name="Genome Announc.">
        <title>Draft Genome Sequence of the Archiascomycetous Yeast Saitoella complicata.</title>
        <authorList>
            <person name="Yamauchi K."/>
            <person name="Kondo S."/>
            <person name="Hamamoto M."/>
            <person name="Takahashi Y."/>
            <person name="Ogura Y."/>
            <person name="Hayashi T."/>
            <person name="Nishida H."/>
        </authorList>
    </citation>
    <scope>NUCLEOTIDE SEQUENCE [LARGE SCALE GENOMIC DNA]</scope>
    <source>
        <strain evidence="2 3">NRRL Y-17804</strain>
    </source>
</reference>
<feature type="compositionally biased region" description="Acidic residues" evidence="1">
    <location>
        <begin position="282"/>
        <end position="299"/>
    </location>
</feature>
<name>A0A0E9NF57_SAICN</name>
<dbReference type="EMBL" id="BACD03000015">
    <property type="protein sequence ID" value="GAO48469.1"/>
    <property type="molecule type" value="Genomic_DNA"/>
</dbReference>
<keyword evidence="3" id="KW-1185">Reference proteome</keyword>
<feature type="region of interest" description="Disordered" evidence="1">
    <location>
        <begin position="282"/>
        <end position="304"/>
    </location>
</feature>
<evidence type="ECO:0000256" key="1">
    <source>
        <dbReference type="SAM" id="MobiDB-lite"/>
    </source>
</evidence>